<dbReference type="Proteomes" id="UP000316727">
    <property type="component" value="Unassembled WGS sequence"/>
</dbReference>
<dbReference type="OrthoDB" id="1440384at2"/>
<proteinExistence type="predicted"/>
<evidence type="ECO:0008006" key="3">
    <source>
        <dbReference type="Google" id="ProtNLM"/>
    </source>
</evidence>
<dbReference type="PROSITE" id="PS51257">
    <property type="entry name" value="PROKAR_LIPOPROTEIN"/>
    <property type="match status" value="1"/>
</dbReference>
<protein>
    <recommendedName>
        <fullName evidence="3">Lipoprotein</fullName>
    </recommendedName>
</protein>
<organism evidence="1 2">
    <name type="scientific">Pontibacter mangrovi</name>
    <dbReference type="NCBI Taxonomy" id="2589816"/>
    <lineage>
        <taxon>Bacteria</taxon>
        <taxon>Pseudomonadati</taxon>
        <taxon>Bacteroidota</taxon>
        <taxon>Cytophagia</taxon>
        <taxon>Cytophagales</taxon>
        <taxon>Hymenobacteraceae</taxon>
        <taxon>Pontibacter</taxon>
    </lineage>
</organism>
<accession>A0A501W4S2</accession>
<reference evidence="1 2" key="1">
    <citation type="submission" date="2019-06" db="EMBL/GenBank/DDBJ databases">
        <title>A novel bacterium of genus Pontibacter, isolated from marine sediment.</title>
        <authorList>
            <person name="Huang H."/>
            <person name="Mo K."/>
            <person name="Hu Y."/>
        </authorList>
    </citation>
    <scope>NUCLEOTIDE SEQUENCE [LARGE SCALE GENOMIC DNA]</scope>
    <source>
        <strain evidence="1 2">HB172049</strain>
    </source>
</reference>
<comment type="caution">
    <text evidence="1">The sequence shown here is derived from an EMBL/GenBank/DDBJ whole genome shotgun (WGS) entry which is preliminary data.</text>
</comment>
<dbReference type="EMBL" id="VFRQ01000007">
    <property type="protein sequence ID" value="TPE43290.1"/>
    <property type="molecule type" value="Genomic_DNA"/>
</dbReference>
<sequence length="154" mass="18196">MKNILIKILAVFFISFIVSCSTNRELIQKEKTDFGTVKYYVETGLKDNRHQKRIVAKVDNAIYYSFYSAEIVKHTNQNKELIYRLFYGEIPEELNDPKYFQKLTKLDSVVLSGSDRVLDSLKWKNFKSWNGASAFEIEVNYYHVFPKNEKIKPY</sequence>
<dbReference type="AlphaFoldDB" id="A0A501W4S2"/>
<keyword evidence="2" id="KW-1185">Reference proteome</keyword>
<dbReference type="RefSeq" id="WP_140622236.1">
    <property type="nucleotide sequence ID" value="NZ_VFRQ01000007.1"/>
</dbReference>
<evidence type="ECO:0000313" key="2">
    <source>
        <dbReference type="Proteomes" id="UP000316727"/>
    </source>
</evidence>
<gene>
    <name evidence="1" type="ORF">FJM65_14360</name>
</gene>
<evidence type="ECO:0000313" key="1">
    <source>
        <dbReference type="EMBL" id="TPE43290.1"/>
    </source>
</evidence>
<name>A0A501W4S2_9BACT</name>